<dbReference type="Proteomes" id="UP000342300">
    <property type="component" value="Unassembled WGS sequence"/>
</dbReference>
<accession>A0A6A7RXM7</accession>
<proteinExistence type="predicted"/>
<evidence type="ECO:0000256" key="2">
    <source>
        <dbReference type="SAM" id="SignalP"/>
    </source>
</evidence>
<dbReference type="AlphaFoldDB" id="A0A6A7RXM7"/>
<feature type="chain" id="PRO_5025608605" description="Lipoprotein" evidence="2">
    <location>
        <begin position="27"/>
        <end position="182"/>
    </location>
</feature>
<dbReference type="EMBL" id="PDHS01000473">
    <property type="protein sequence ID" value="MQM32238.1"/>
    <property type="molecule type" value="Genomic_DNA"/>
</dbReference>
<evidence type="ECO:0000313" key="4">
    <source>
        <dbReference type="Proteomes" id="UP000342300"/>
    </source>
</evidence>
<dbReference type="PROSITE" id="PS51257">
    <property type="entry name" value="PROKAR_LIPOPROTEIN"/>
    <property type="match status" value="1"/>
</dbReference>
<organism evidence="3 4">
    <name type="scientific">Candidatus Accumulibacter phosphatis</name>
    <dbReference type="NCBI Taxonomy" id="327160"/>
    <lineage>
        <taxon>Bacteria</taxon>
        <taxon>Pseudomonadati</taxon>
        <taxon>Pseudomonadota</taxon>
        <taxon>Betaproteobacteria</taxon>
        <taxon>Candidatus Accumulibacter</taxon>
    </lineage>
</organism>
<evidence type="ECO:0008006" key="5">
    <source>
        <dbReference type="Google" id="ProtNLM"/>
    </source>
</evidence>
<name>A0A6A7RXM7_9PROT</name>
<evidence type="ECO:0000313" key="3">
    <source>
        <dbReference type="EMBL" id="MQM32238.1"/>
    </source>
</evidence>
<gene>
    <name evidence="3" type="ORF">CRU78_17715</name>
</gene>
<keyword evidence="2" id="KW-0732">Signal</keyword>
<sequence length="182" mass="19453">MNMPRLLPAALFLVTLLMTGCGSVDVQPPPRAASSPPDSRFAQSPDPTVSVEPGKAVAMVGAVGYAASAYTGPAANLGLAAAGAIIAYVVYDPLAPNWTIEERMIGSDTYLLSMRAKSFRTGGDGESGLILQRRALQLQRKHGFLGFRILDYSEGVESSTPFTHRYAEGTFQLVRSHLETVH</sequence>
<feature type="signal peptide" evidence="2">
    <location>
        <begin position="1"/>
        <end position="26"/>
    </location>
</feature>
<reference evidence="3 4" key="1">
    <citation type="submission" date="2017-09" db="EMBL/GenBank/DDBJ databases">
        <title>Metagenomic Analysis Reveals Denitrifying Candidatus Accumulibacter and Flanking Population as a Source of N2O.</title>
        <authorList>
            <person name="Gao H."/>
            <person name="Mao Y."/>
            <person name="Zhao X."/>
            <person name="Liu W.-T."/>
            <person name="Zhang T."/>
            <person name="Wells G."/>
        </authorList>
    </citation>
    <scope>NUCLEOTIDE SEQUENCE [LARGE SCALE GENOMIC DNA]</scope>
    <source>
        <strain evidence="3">CANDO_2_IC</strain>
    </source>
</reference>
<comment type="caution">
    <text evidence="3">The sequence shown here is derived from an EMBL/GenBank/DDBJ whole genome shotgun (WGS) entry which is preliminary data.</text>
</comment>
<evidence type="ECO:0000256" key="1">
    <source>
        <dbReference type="SAM" id="MobiDB-lite"/>
    </source>
</evidence>
<protein>
    <recommendedName>
        <fullName evidence="5">Lipoprotein</fullName>
    </recommendedName>
</protein>
<feature type="region of interest" description="Disordered" evidence="1">
    <location>
        <begin position="27"/>
        <end position="50"/>
    </location>
</feature>